<sequence length="145" mass="14252">MGLIIVHDGGMKLARLTTAAVLSLALGTLGCSGTNVKPVPAEELQQRIAQSVESELGDAPAVLCPAGIEAEVGAEAQCSISGGSEPLIATAKVTAVDSKSGEVKIAVSVAPDPANPAPSPTSPAPGEADTPGEDESPSPSESPTS</sequence>
<dbReference type="InterPro" id="IPR025637">
    <property type="entry name" value="DUF4333"/>
</dbReference>
<gene>
    <name evidence="3" type="ORF">SAMN02910418_00362</name>
</gene>
<feature type="compositionally biased region" description="Pro residues" evidence="1">
    <location>
        <begin position="113"/>
        <end position="123"/>
    </location>
</feature>
<dbReference type="EMBL" id="FNQV01000002">
    <property type="protein sequence ID" value="SDZ84177.1"/>
    <property type="molecule type" value="Genomic_DNA"/>
</dbReference>
<organism evidence="3 4">
    <name type="scientific">Bowdeniella nasicola</name>
    <dbReference type="NCBI Taxonomy" id="208480"/>
    <lineage>
        <taxon>Bacteria</taxon>
        <taxon>Bacillati</taxon>
        <taxon>Actinomycetota</taxon>
        <taxon>Actinomycetes</taxon>
        <taxon>Actinomycetales</taxon>
        <taxon>Actinomycetaceae</taxon>
        <taxon>Bowdeniella</taxon>
    </lineage>
</organism>
<feature type="domain" description="DUF4333" evidence="2">
    <location>
        <begin position="27"/>
        <end position="97"/>
    </location>
</feature>
<evidence type="ECO:0000256" key="1">
    <source>
        <dbReference type="SAM" id="MobiDB-lite"/>
    </source>
</evidence>
<dbReference type="AlphaFoldDB" id="A0A1H3WAR5"/>
<feature type="region of interest" description="Disordered" evidence="1">
    <location>
        <begin position="108"/>
        <end position="145"/>
    </location>
</feature>
<name>A0A1H3WAR5_9ACTO</name>
<evidence type="ECO:0000313" key="3">
    <source>
        <dbReference type="EMBL" id="SDZ84177.1"/>
    </source>
</evidence>
<proteinExistence type="predicted"/>
<keyword evidence="4" id="KW-1185">Reference proteome</keyword>
<dbReference type="Pfam" id="PF14230">
    <property type="entry name" value="DUF4333"/>
    <property type="match status" value="1"/>
</dbReference>
<evidence type="ECO:0000259" key="2">
    <source>
        <dbReference type="Pfam" id="PF14230"/>
    </source>
</evidence>
<reference evidence="4" key="1">
    <citation type="submission" date="2016-10" db="EMBL/GenBank/DDBJ databases">
        <authorList>
            <person name="Varghese N."/>
            <person name="Submissions S."/>
        </authorList>
    </citation>
    <scope>NUCLEOTIDE SEQUENCE [LARGE SCALE GENOMIC DNA]</scope>
    <source>
        <strain evidence="4">KPR-1</strain>
    </source>
</reference>
<accession>A0A1H3WAR5</accession>
<dbReference type="Proteomes" id="UP000199288">
    <property type="component" value="Unassembled WGS sequence"/>
</dbReference>
<evidence type="ECO:0000313" key="4">
    <source>
        <dbReference type="Proteomes" id="UP000199288"/>
    </source>
</evidence>
<protein>
    <recommendedName>
        <fullName evidence="2">DUF4333 domain-containing protein</fullName>
    </recommendedName>
</protein>